<dbReference type="Proteomes" id="UP001165082">
    <property type="component" value="Unassembled WGS sequence"/>
</dbReference>
<gene>
    <name evidence="1" type="ORF">TrRE_jg10042</name>
</gene>
<dbReference type="GO" id="GO:0016539">
    <property type="term" value="P:intein-mediated protein splicing"/>
    <property type="evidence" value="ECO:0007669"/>
    <property type="project" value="InterPro"/>
</dbReference>
<dbReference type="OrthoDB" id="10334614at2759"/>
<dbReference type="AlphaFoldDB" id="A0A9W7DQL6"/>
<accession>A0A9W7DQL6</accession>
<keyword evidence="2" id="KW-1185">Reference proteome</keyword>
<name>A0A9W7DQL6_9STRA</name>
<dbReference type="InterPro" id="IPR053139">
    <property type="entry name" value="Surface_bspA-like"/>
</dbReference>
<dbReference type="InterPro" id="IPR032675">
    <property type="entry name" value="LRR_dom_sf"/>
</dbReference>
<organism evidence="1 2">
    <name type="scientific">Triparma retinervis</name>
    <dbReference type="NCBI Taxonomy" id="2557542"/>
    <lineage>
        <taxon>Eukaryota</taxon>
        <taxon>Sar</taxon>
        <taxon>Stramenopiles</taxon>
        <taxon>Ochrophyta</taxon>
        <taxon>Bolidophyceae</taxon>
        <taxon>Parmales</taxon>
        <taxon>Triparmaceae</taxon>
        <taxon>Triparma</taxon>
    </lineage>
</organism>
<dbReference type="PANTHER" id="PTHR45661">
    <property type="entry name" value="SURFACE ANTIGEN"/>
    <property type="match status" value="1"/>
</dbReference>
<dbReference type="InterPro" id="IPR006141">
    <property type="entry name" value="Intein_N"/>
</dbReference>
<dbReference type="PROSITE" id="PS50817">
    <property type="entry name" value="INTEIN_N_TER"/>
    <property type="match status" value="1"/>
</dbReference>
<evidence type="ECO:0000313" key="1">
    <source>
        <dbReference type="EMBL" id="GMH47173.1"/>
    </source>
</evidence>
<dbReference type="Pfam" id="PF13306">
    <property type="entry name" value="LRR_5"/>
    <property type="match status" value="3"/>
</dbReference>
<dbReference type="PANTHER" id="PTHR45661:SF3">
    <property type="entry name" value="IG-LIKE DOMAIN-CONTAINING PROTEIN"/>
    <property type="match status" value="1"/>
</dbReference>
<comment type="caution">
    <text evidence="1">The sequence shown here is derived from an EMBL/GenBank/DDBJ whole genome shotgun (WGS) entry which is preliminary data.</text>
</comment>
<evidence type="ECO:0008006" key="3">
    <source>
        <dbReference type="Google" id="ProtNLM"/>
    </source>
</evidence>
<protein>
    <recommendedName>
        <fullName evidence="3">Leucine-rich repeat domain-containing protein</fullName>
    </recommendedName>
</protein>
<dbReference type="EMBL" id="BRXZ01004352">
    <property type="protein sequence ID" value="GMH47173.1"/>
    <property type="molecule type" value="Genomic_DNA"/>
</dbReference>
<sequence length="319" mass="36123">MSAFGYKRKQYTIDVKGKLVFRKGIVKIEQVEKDDWPKIKNCKKLAGISLPPGLLEIGSEAFQGCKQLPSDFIEKLPVTIMYIFEDTFTNTPLHDQCIARHSEIFLKYGVEREQYSIDGEGKLVFKEGVETIFRIFDEDTQKIKEVVFNDGVKVIGEHAFHDCTKLPSDFIDNLPSSIIKISRFAFLNTPLREQGIERSIQLLPYTLDNTIDSTHTSRGKLVFKEGVETIDGSTLAEEDKDCIREVVINDGVKVIGAKAFYGCEEISAVYFPRTVVEICSKAFGGCTSLDYNFKDELPVTVIKVASDAFDCHGWWHDNY</sequence>
<reference evidence="1" key="1">
    <citation type="submission" date="2022-07" db="EMBL/GenBank/DDBJ databases">
        <title>Genome analysis of Parmales, a sister group of diatoms, reveals the evolutionary specialization of diatoms from phago-mixotrophs to photoautotrophs.</title>
        <authorList>
            <person name="Ban H."/>
            <person name="Sato S."/>
            <person name="Yoshikawa S."/>
            <person name="Kazumasa Y."/>
            <person name="Nakamura Y."/>
            <person name="Ichinomiya M."/>
            <person name="Saitoh K."/>
            <person name="Sato N."/>
            <person name="Blanc-Mathieu R."/>
            <person name="Endo H."/>
            <person name="Kuwata A."/>
            <person name="Ogata H."/>
        </authorList>
    </citation>
    <scope>NUCLEOTIDE SEQUENCE</scope>
</reference>
<dbReference type="Gene3D" id="3.80.10.10">
    <property type="entry name" value="Ribonuclease Inhibitor"/>
    <property type="match status" value="2"/>
</dbReference>
<proteinExistence type="predicted"/>
<evidence type="ECO:0000313" key="2">
    <source>
        <dbReference type="Proteomes" id="UP001165082"/>
    </source>
</evidence>
<dbReference type="InterPro" id="IPR026906">
    <property type="entry name" value="LRR_5"/>
</dbReference>